<dbReference type="Proteomes" id="UP001195963">
    <property type="component" value="Unassembled WGS sequence"/>
</dbReference>
<evidence type="ECO:0000313" key="1">
    <source>
        <dbReference type="EMBL" id="MBW8186122.1"/>
    </source>
</evidence>
<dbReference type="EMBL" id="JAHZST010000020">
    <property type="protein sequence ID" value="MBW8186122.1"/>
    <property type="molecule type" value="Genomic_DNA"/>
</dbReference>
<keyword evidence="2" id="KW-1185">Reference proteome</keyword>
<comment type="caution">
    <text evidence="1">The sequence shown here is derived from an EMBL/GenBank/DDBJ whole genome shotgun (WGS) entry which is preliminary data.</text>
</comment>
<organism evidence="1 2">
    <name type="scientific">Shewanella nanhaiensis</name>
    <dbReference type="NCBI Taxonomy" id="2864872"/>
    <lineage>
        <taxon>Bacteria</taxon>
        <taxon>Pseudomonadati</taxon>
        <taxon>Pseudomonadota</taxon>
        <taxon>Gammaproteobacteria</taxon>
        <taxon>Alteromonadales</taxon>
        <taxon>Shewanellaceae</taxon>
        <taxon>Shewanella</taxon>
    </lineage>
</organism>
<accession>A0ABS7E8W6</accession>
<reference evidence="1 2" key="1">
    <citation type="submission" date="2021-07" db="EMBL/GenBank/DDBJ databases">
        <title>Shewanella sp. nov, isolated from SCS.</title>
        <authorList>
            <person name="Cao W.R."/>
        </authorList>
    </citation>
    <scope>NUCLEOTIDE SEQUENCE [LARGE SCALE GENOMIC DNA]</scope>
    <source>
        <strain evidence="1 2">NR704-98</strain>
    </source>
</reference>
<gene>
    <name evidence="1" type="ORF">K0625_21090</name>
</gene>
<protein>
    <submittedName>
        <fullName evidence="1">Uncharacterized protein</fullName>
    </submittedName>
</protein>
<proteinExistence type="predicted"/>
<dbReference type="RefSeq" id="WP_220111443.1">
    <property type="nucleotide sequence ID" value="NZ_JAHZST010000020.1"/>
</dbReference>
<sequence>MRGWVILGLGVGLLYYVATETNKLDEPIAQSEAMLEETVRKIQGMTGTTAIKTDDKVPQLKREIAERLSPSELSTLDQILSSPSSLQDFKEEYCSGITPKHDSLSQENIYFVCDKLN</sequence>
<name>A0ABS7E8W6_9GAMM</name>
<evidence type="ECO:0000313" key="2">
    <source>
        <dbReference type="Proteomes" id="UP001195963"/>
    </source>
</evidence>